<accession>V5SFI8</accession>
<dbReference type="GO" id="GO:0009247">
    <property type="term" value="P:glycolipid biosynthetic process"/>
    <property type="evidence" value="ECO:0007669"/>
    <property type="project" value="UniProtKB-ARBA"/>
</dbReference>
<dbReference type="HOGENOM" id="CLU_049421_4_2_5"/>
<keyword evidence="4 7" id="KW-0808">Transferase</keyword>
<evidence type="ECO:0000256" key="4">
    <source>
        <dbReference type="ARBA" id="ARBA00022679"/>
    </source>
</evidence>
<name>V5SFI8_9HYPH</name>
<evidence type="ECO:0000256" key="3">
    <source>
        <dbReference type="ARBA" id="ARBA00022519"/>
    </source>
</evidence>
<dbReference type="GO" id="GO:0005886">
    <property type="term" value="C:plasma membrane"/>
    <property type="evidence" value="ECO:0007669"/>
    <property type="project" value="UniProtKB-SubCell"/>
</dbReference>
<dbReference type="InterPro" id="IPR004960">
    <property type="entry name" value="LipA_acyltrans"/>
</dbReference>
<dbReference type="CDD" id="cd07984">
    <property type="entry name" value="LPLAT_LABLAT-like"/>
    <property type="match status" value="1"/>
</dbReference>
<evidence type="ECO:0000256" key="6">
    <source>
        <dbReference type="ARBA" id="ARBA00023315"/>
    </source>
</evidence>
<gene>
    <name evidence="7" type="ORF">W911_13935</name>
</gene>
<evidence type="ECO:0000256" key="5">
    <source>
        <dbReference type="ARBA" id="ARBA00023136"/>
    </source>
</evidence>
<keyword evidence="5" id="KW-0472">Membrane</keyword>
<keyword evidence="8" id="KW-1185">Reference proteome</keyword>
<protein>
    <submittedName>
        <fullName evidence="7">Lipid A biosynthesis acyltransferase</fullName>
    </submittedName>
</protein>
<evidence type="ECO:0000313" key="7">
    <source>
        <dbReference type="EMBL" id="AHB49267.1"/>
    </source>
</evidence>
<dbReference type="AlphaFoldDB" id="V5SFI8"/>
<organism evidence="7 8">
    <name type="scientific">Hyphomicrobium nitrativorans NL23</name>
    <dbReference type="NCBI Taxonomy" id="1029756"/>
    <lineage>
        <taxon>Bacteria</taxon>
        <taxon>Pseudomonadati</taxon>
        <taxon>Pseudomonadota</taxon>
        <taxon>Alphaproteobacteria</taxon>
        <taxon>Hyphomicrobiales</taxon>
        <taxon>Hyphomicrobiaceae</taxon>
        <taxon>Hyphomicrobium</taxon>
    </lineage>
</organism>
<comment type="subcellular location">
    <subcellularLocation>
        <location evidence="1">Cell inner membrane</location>
    </subcellularLocation>
</comment>
<proteinExistence type="predicted"/>
<dbReference type="STRING" id="1029756.W911_13935"/>
<keyword evidence="6 7" id="KW-0012">Acyltransferase</keyword>
<sequence>MPPAIPPLDADRRALACAGVRSRAARWREVLPLTWLASEPLPRILMSTPHVSPLRDLQFRLEYGVLRAIVGLVRLFPLEMAAGASAKAWRVLAPLINPKRHKRALANLAIAFPEKTEAERHALCMAHWENLGRVMAETMQIDRLIKDPTRITIVSDRLFGRYKNKLGPAIGVSLHMGNWELSVWPFVEAKTNPAAVYRSVNNPYVDRYLRDQRRDLYPGGLFGRGRVEGDHGDDQKTARVLTDFVRRGGRLGLVCDLYDNNGIPVPFFGKDAKTQAIGAMIARRVGSRIWLSRCKRVGTSSRFEIEIMELRVPRTKNISEDVRWIMTEMQKQFELWVRDAPEQWMWSNRRWS</sequence>
<dbReference type="PANTHER" id="PTHR30606:SF10">
    <property type="entry name" value="PHOSPHATIDYLINOSITOL MANNOSIDE ACYLTRANSFERASE"/>
    <property type="match status" value="1"/>
</dbReference>
<dbReference type="PANTHER" id="PTHR30606">
    <property type="entry name" value="LIPID A BIOSYNTHESIS LAUROYL ACYLTRANSFERASE"/>
    <property type="match status" value="1"/>
</dbReference>
<dbReference type="GO" id="GO:0016746">
    <property type="term" value="F:acyltransferase activity"/>
    <property type="evidence" value="ECO:0007669"/>
    <property type="project" value="UniProtKB-KW"/>
</dbReference>
<dbReference type="PATRIC" id="fig|1029756.8.peg.2900"/>
<keyword evidence="2" id="KW-1003">Cell membrane</keyword>
<dbReference type="KEGG" id="hni:W911_13935"/>
<reference evidence="7 8" key="1">
    <citation type="journal article" date="2014" name="Genome Announc.">
        <title>Complete Genome Sequence of Hyphomicrobium nitrativorans Strain NL23, a Denitrifying Bacterium Isolated from Biofilm of a Methanol-Fed Denitrification System Treating Seawater at the Montreal Biodome.</title>
        <authorList>
            <person name="Martineau C."/>
            <person name="Villeneuve C."/>
            <person name="Mauffrey F."/>
            <person name="Villemur R."/>
        </authorList>
    </citation>
    <scope>NUCLEOTIDE SEQUENCE [LARGE SCALE GENOMIC DNA]</scope>
    <source>
        <strain evidence="7">NL23</strain>
    </source>
</reference>
<dbReference type="Pfam" id="PF03279">
    <property type="entry name" value="Lip_A_acyltrans"/>
    <property type="match status" value="1"/>
</dbReference>
<evidence type="ECO:0000256" key="2">
    <source>
        <dbReference type="ARBA" id="ARBA00022475"/>
    </source>
</evidence>
<keyword evidence="3" id="KW-0997">Cell inner membrane</keyword>
<dbReference type="EMBL" id="CP006912">
    <property type="protein sequence ID" value="AHB49267.1"/>
    <property type="molecule type" value="Genomic_DNA"/>
</dbReference>
<evidence type="ECO:0000256" key="1">
    <source>
        <dbReference type="ARBA" id="ARBA00004533"/>
    </source>
</evidence>
<evidence type="ECO:0000313" key="8">
    <source>
        <dbReference type="Proteomes" id="UP000018542"/>
    </source>
</evidence>
<dbReference type="Proteomes" id="UP000018542">
    <property type="component" value="Chromosome"/>
</dbReference>